<sequence>MDWSVIPNKQVNWFLPTDYVNGMNEKAEKWKNGQSDNIKINMPSKAENVNMHPTTSSSSKIDHKHNIDVDTRIPANKHVKSAASNDTEHHQERLTDVKEYMCECLQIQQPNEFEYAYIMSAVQAIQALGYRLQEAVSSLHWAWILMTLSNHGFPVLVQLHDIYVCPLEKKDLYMPCSAVATAPRTLYYCHYSYIM</sequence>
<dbReference type="AlphaFoldDB" id="A0A9P5ZGE4"/>
<gene>
    <name evidence="1" type="ORF">BDN71DRAFT_1436995</name>
</gene>
<evidence type="ECO:0000313" key="1">
    <source>
        <dbReference type="EMBL" id="KAF9487249.1"/>
    </source>
</evidence>
<evidence type="ECO:0000313" key="2">
    <source>
        <dbReference type="Proteomes" id="UP000807025"/>
    </source>
</evidence>
<dbReference type="EMBL" id="MU154798">
    <property type="protein sequence ID" value="KAF9487249.1"/>
    <property type="molecule type" value="Genomic_DNA"/>
</dbReference>
<accession>A0A9P5ZGE4</accession>
<name>A0A9P5ZGE4_PLEER</name>
<reference evidence="1" key="1">
    <citation type="submission" date="2020-11" db="EMBL/GenBank/DDBJ databases">
        <authorList>
            <consortium name="DOE Joint Genome Institute"/>
            <person name="Ahrendt S."/>
            <person name="Riley R."/>
            <person name="Andreopoulos W."/>
            <person name="Labutti K."/>
            <person name="Pangilinan J."/>
            <person name="Ruiz-Duenas F.J."/>
            <person name="Barrasa J.M."/>
            <person name="Sanchez-Garcia M."/>
            <person name="Camarero S."/>
            <person name="Miyauchi S."/>
            <person name="Serrano A."/>
            <person name="Linde D."/>
            <person name="Babiker R."/>
            <person name="Drula E."/>
            <person name="Ayuso-Fernandez I."/>
            <person name="Pacheco R."/>
            <person name="Padilla G."/>
            <person name="Ferreira P."/>
            <person name="Barriuso J."/>
            <person name="Kellner H."/>
            <person name="Castanera R."/>
            <person name="Alfaro M."/>
            <person name="Ramirez L."/>
            <person name="Pisabarro A.G."/>
            <person name="Kuo A."/>
            <person name="Tritt A."/>
            <person name="Lipzen A."/>
            <person name="He G."/>
            <person name="Yan M."/>
            <person name="Ng V."/>
            <person name="Cullen D."/>
            <person name="Martin F."/>
            <person name="Rosso M.-N."/>
            <person name="Henrissat B."/>
            <person name="Hibbett D."/>
            <person name="Martinez A.T."/>
            <person name="Grigoriev I.V."/>
        </authorList>
    </citation>
    <scope>NUCLEOTIDE SEQUENCE</scope>
    <source>
        <strain evidence="1">ATCC 90797</strain>
    </source>
</reference>
<comment type="caution">
    <text evidence="1">The sequence shown here is derived from an EMBL/GenBank/DDBJ whole genome shotgun (WGS) entry which is preliminary data.</text>
</comment>
<dbReference type="Proteomes" id="UP000807025">
    <property type="component" value="Unassembled WGS sequence"/>
</dbReference>
<proteinExistence type="predicted"/>
<protein>
    <submittedName>
        <fullName evidence="1">Uncharacterized protein</fullName>
    </submittedName>
</protein>
<keyword evidence="2" id="KW-1185">Reference proteome</keyword>
<organism evidence="1 2">
    <name type="scientific">Pleurotus eryngii</name>
    <name type="common">Boletus of the steppes</name>
    <dbReference type="NCBI Taxonomy" id="5323"/>
    <lineage>
        <taxon>Eukaryota</taxon>
        <taxon>Fungi</taxon>
        <taxon>Dikarya</taxon>
        <taxon>Basidiomycota</taxon>
        <taxon>Agaricomycotina</taxon>
        <taxon>Agaricomycetes</taxon>
        <taxon>Agaricomycetidae</taxon>
        <taxon>Agaricales</taxon>
        <taxon>Pleurotineae</taxon>
        <taxon>Pleurotaceae</taxon>
        <taxon>Pleurotus</taxon>
    </lineage>
</organism>